<dbReference type="EMBL" id="KN716578">
    <property type="protein sequence ID" value="KJH43250.1"/>
    <property type="molecule type" value="Genomic_DNA"/>
</dbReference>
<keyword evidence="1 5" id="KW-0349">Heme</keyword>
<dbReference type="InterPro" id="IPR001199">
    <property type="entry name" value="Cyt_B5-like_heme/steroid-bd"/>
</dbReference>
<evidence type="ECO:0000256" key="1">
    <source>
        <dbReference type="ARBA" id="ARBA00022617"/>
    </source>
</evidence>
<dbReference type="Pfam" id="PF00173">
    <property type="entry name" value="Cyt-b5"/>
    <property type="match status" value="1"/>
</dbReference>
<dbReference type="PROSITE" id="PS50255">
    <property type="entry name" value="CYTOCHROME_B5_2"/>
    <property type="match status" value="1"/>
</dbReference>
<dbReference type="InterPro" id="IPR036400">
    <property type="entry name" value="Cyt_B5-like_heme/steroid_sf"/>
</dbReference>
<evidence type="ECO:0000256" key="5">
    <source>
        <dbReference type="RuleBase" id="RU362121"/>
    </source>
</evidence>
<dbReference type="Gene3D" id="3.10.120.10">
    <property type="entry name" value="Cytochrome b5-like heme/steroid binding domain"/>
    <property type="match status" value="1"/>
</dbReference>
<evidence type="ECO:0000313" key="8">
    <source>
        <dbReference type="Proteomes" id="UP000053766"/>
    </source>
</evidence>
<evidence type="ECO:0000256" key="3">
    <source>
        <dbReference type="ARBA" id="ARBA00023004"/>
    </source>
</evidence>
<dbReference type="InterPro" id="IPR050668">
    <property type="entry name" value="Cytochrome_b5"/>
</dbReference>
<dbReference type="GO" id="GO:0046872">
    <property type="term" value="F:metal ion binding"/>
    <property type="evidence" value="ECO:0007669"/>
    <property type="project" value="UniProtKB-UniRule"/>
</dbReference>
<gene>
    <name evidence="7" type="ORF">DICVIV_10742</name>
</gene>
<evidence type="ECO:0000256" key="4">
    <source>
        <dbReference type="ARBA" id="ARBA00038168"/>
    </source>
</evidence>
<dbReference type="PANTHER" id="PTHR19359:SF95">
    <property type="entry name" value="CYTOCHROME B5 TYPE B"/>
    <property type="match status" value="1"/>
</dbReference>
<proteinExistence type="inferred from homology"/>
<feature type="domain" description="Cytochrome b5 heme-binding" evidence="6">
    <location>
        <begin position="3"/>
        <end position="82"/>
    </location>
</feature>
<reference evidence="7 8" key="1">
    <citation type="submission" date="2013-11" db="EMBL/GenBank/DDBJ databases">
        <title>Draft genome of the bovine lungworm Dictyocaulus viviparus.</title>
        <authorList>
            <person name="Mitreva M."/>
        </authorList>
    </citation>
    <scope>NUCLEOTIDE SEQUENCE [LARGE SCALE GENOMIC DNA]</scope>
    <source>
        <strain evidence="7 8">HannoverDv2000</strain>
    </source>
</reference>
<dbReference type="SUPFAM" id="SSF55856">
    <property type="entry name" value="Cytochrome b5-like heme/steroid binding domain"/>
    <property type="match status" value="1"/>
</dbReference>
<evidence type="ECO:0000259" key="6">
    <source>
        <dbReference type="PROSITE" id="PS50255"/>
    </source>
</evidence>
<dbReference type="PANTHER" id="PTHR19359">
    <property type="entry name" value="CYTOCHROME B5"/>
    <property type="match status" value="1"/>
</dbReference>
<dbReference type="GO" id="GO:0020037">
    <property type="term" value="F:heme binding"/>
    <property type="evidence" value="ECO:0007669"/>
    <property type="project" value="UniProtKB-UniRule"/>
</dbReference>
<dbReference type="Proteomes" id="UP000053766">
    <property type="component" value="Unassembled WGS sequence"/>
</dbReference>
<dbReference type="GO" id="GO:0016020">
    <property type="term" value="C:membrane"/>
    <property type="evidence" value="ECO:0007669"/>
    <property type="project" value="TreeGrafter"/>
</dbReference>
<dbReference type="SMART" id="SM01117">
    <property type="entry name" value="Cyt-b5"/>
    <property type="match status" value="1"/>
</dbReference>
<evidence type="ECO:0000313" key="7">
    <source>
        <dbReference type="EMBL" id="KJH43250.1"/>
    </source>
</evidence>
<keyword evidence="3 5" id="KW-0408">Iron</keyword>
<comment type="similarity">
    <text evidence="4 5">Belongs to the cytochrome b5 family.</text>
</comment>
<dbReference type="STRING" id="29172.A0A0D8XF40"/>
<protein>
    <submittedName>
        <fullName evidence="7">Cytochrome b5-like Heme/Steroid binding domain protein</fullName>
    </submittedName>
</protein>
<evidence type="ECO:0000256" key="2">
    <source>
        <dbReference type="ARBA" id="ARBA00022723"/>
    </source>
</evidence>
<reference evidence="8" key="2">
    <citation type="journal article" date="2016" name="Sci. Rep.">
        <title>Dictyocaulus viviparus genome, variome and transcriptome elucidate lungworm biology and support future intervention.</title>
        <authorList>
            <person name="McNulty S.N."/>
            <person name="Strube C."/>
            <person name="Rosa B.A."/>
            <person name="Martin J.C."/>
            <person name="Tyagi R."/>
            <person name="Choi Y.J."/>
            <person name="Wang Q."/>
            <person name="Hallsworth Pepin K."/>
            <person name="Zhang X."/>
            <person name="Ozersky P."/>
            <person name="Wilson R.K."/>
            <person name="Sternberg P.W."/>
            <person name="Gasser R.B."/>
            <person name="Mitreva M."/>
        </authorList>
    </citation>
    <scope>NUCLEOTIDE SEQUENCE [LARGE SCALE GENOMIC DNA]</scope>
    <source>
        <strain evidence="8">HannoverDv2000</strain>
    </source>
</reference>
<name>A0A0D8XF40_DICVI</name>
<dbReference type="PROSITE" id="PS00191">
    <property type="entry name" value="CYTOCHROME_B5_1"/>
    <property type="match status" value="1"/>
</dbReference>
<dbReference type="InterPro" id="IPR018506">
    <property type="entry name" value="Cyt_B5_heme-BS"/>
</dbReference>
<dbReference type="AlphaFoldDB" id="A0A0D8XF40"/>
<keyword evidence="8" id="KW-1185">Reference proteome</keyword>
<accession>A0A0D8XF40</accession>
<dbReference type="OrthoDB" id="260519at2759"/>
<sequence>MMAREYSLNEIARHCYVHDLWIIFDNKVYDMTAYLDSHPGGKAMLRQAGKDATIAMKLIQMHNIAWRTIEKKLQDHQIGIVER</sequence>
<organism evidence="7 8">
    <name type="scientific">Dictyocaulus viviparus</name>
    <name type="common">Bovine lungworm</name>
    <dbReference type="NCBI Taxonomy" id="29172"/>
    <lineage>
        <taxon>Eukaryota</taxon>
        <taxon>Metazoa</taxon>
        <taxon>Ecdysozoa</taxon>
        <taxon>Nematoda</taxon>
        <taxon>Chromadorea</taxon>
        <taxon>Rhabditida</taxon>
        <taxon>Rhabditina</taxon>
        <taxon>Rhabditomorpha</taxon>
        <taxon>Strongyloidea</taxon>
        <taxon>Metastrongylidae</taxon>
        <taxon>Dictyocaulus</taxon>
    </lineage>
</organism>
<keyword evidence="2 5" id="KW-0479">Metal-binding</keyword>
<dbReference type="FunFam" id="3.10.120.10:FF:000007">
    <property type="entry name" value="Sulfite oxidase, mitochondrial"/>
    <property type="match status" value="1"/>
</dbReference>